<dbReference type="GO" id="GO:0015031">
    <property type="term" value="P:protein transport"/>
    <property type="evidence" value="ECO:0007669"/>
    <property type="project" value="UniProtKB-KW"/>
</dbReference>
<name>A0ABD1NSZ0_9LAMI</name>
<dbReference type="Proteomes" id="UP001604336">
    <property type="component" value="Unassembled WGS sequence"/>
</dbReference>
<dbReference type="SUPFAM" id="SSF48371">
    <property type="entry name" value="ARM repeat"/>
    <property type="match status" value="1"/>
</dbReference>
<dbReference type="AlphaFoldDB" id="A0ABD1NSZ0"/>
<comment type="caution">
    <text evidence="9">The sequence shown here is derived from an EMBL/GenBank/DDBJ whole genome shotgun (WGS) entry which is preliminary data.</text>
</comment>
<keyword evidence="4" id="KW-0963">Cytoplasm</keyword>
<dbReference type="InterPro" id="IPR001494">
    <property type="entry name" value="Importin-beta_N"/>
</dbReference>
<keyword evidence="6" id="KW-0653">Protein transport</keyword>
<dbReference type="EMBL" id="JBFOLK010000286">
    <property type="protein sequence ID" value="KAL2454743.1"/>
    <property type="molecule type" value="Genomic_DNA"/>
</dbReference>
<evidence type="ECO:0000256" key="1">
    <source>
        <dbReference type="ARBA" id="ARBA00004123"/>
    </source>
</evidence>
<keyword evidence="7" id="KW-0539">Nucleus</keyword>
<gene>
    <name evidence="9" type="ORF">Adt_47757</name>
</gene>
<organism evidence="9 10">
    <name type="scientific">Abeliophyllum distichum</name>
    <dbReference type="NCBI Taxonomy" id="126358"/>
    <lineage>
        <taxon>Eukaryota</taxon>
        <taxon>Viridiplantae</taxon>
        <taxon>Streptophyta</taxon>
        <taxon>Embryophyta</taxon>
        <taxon>Tracheophyta</taxon>
        <taxon>Spermatophyta</taxon>
        <taxon>Magnoliopsida</taxon>
        <taxon>eudicotyledons</taxon>
        <taxon>Gunneridae</taxon>
        <taxon>Pentapetalae</taxon>
        <taxon>asterids</taxon>
        <taxon>lamiids</taxon>
        <taxon>Lamiales</taxon>
        <taxon>Oleaceae</taxon>
        <taxon>Forsythieae</taxon>
        <taxon>Abeliophyllum</taxon>
    </lineage>
</organism>
<proteinExistence type="predicted"/>
<dbReference type="Pfam" id="PF25780">
    <property type="entry name" value="TPR_IPO5"/>
    <property type="match status" value="1"/>
</dbReference>
<keyword evidence="3" id="KW-0813">Transport</keyword>
<evidence type="ECO:0000259" key="8">
    <source>
        <dbReference type="PROSITE" id="PS50166"/>
    </source>
</evidence>
<evidence type="ECO:0000256" key="2">
    <source>
        <dbReference type="ARBA" id="ARBA00004496"/>
    </source>
</evidence>
<evidence type="ECO:0000256" key="4">
    <source>
        <dbReference type="ARBA" id="ARBA00022490"/>
    </source>
</evidence>
<accession>A0ABD1NSZ0</accession>
<evidence type="ECO:0000313" key="10">
    <source>
        <dbReference type="Proteomes" id="UP001604336"/>
    </source>
</evidence>
<dbReference type="PROSITE" id="PS50166">
    <property type="entry name" value="IMPORTIN_B_NT"/>
    <property type="match status" value="1"/>
</dbReference>
<dbReference type="PANTHER" id="PTHR10527">
    <property type="entry name" value="IMPORTIN BETA"/>
    <property type="match status" value="1"/>
</dbReference>
<evidence type="ECO:0000256" key="3">
    <source>
        <dbReference type="ARBA" id="ARBA00022448"/>
    </source>
</evidence>
<evidence type="ECO:0000256" key="7">
    <source>
        <dbReference type="ARBA" id="ARBA00023242"/>
    </source>
</evidence>
<feature type="domain" description="Importin N-terminal" evidence="8">
    <location>
        <begin position="38"/>
        <end position="76"/>
    </location>
</feature>
<dbReference type="Gene3D" id="1.25.10.10">
    <property type="entry name" value="Leucine-rich Repeat Variant"/>
    <property type="match status" value="1"/>
</dbReference>
<evidence type="ECO:0000313" key="9">
    <source>
        <dbReference type="EMBL" id="KAL2454743.1"/>
    </source>
</evidence>
<keyword evidence="10" id="KW-1185">Reference proteome</keyword>
<keyword evidence="5" id="KW-0677">Repeat</keyword>
<protein>
    <submittedName>
        <fullName evidence="9">ARM repeat superfamily protein</fullName>
    </submittedName>
</protein>
<dbReference type="InterPro" id="IPR011989">
    <property type="entry name" value="ARM-like"/>
</dbReference>
<dbReference type="InterPro" id="IPR016024">
    <property type="entry name" value="ARM-type_fold"/>
</dbReference>
<evidence type="ECO:0000256" key="5">
    <source>
        <dbReference type="ARBA" id="ARBA00022737"/>
    </source>
</evidence>
<evidence type="ECO:0000256" key="6">
    <source>
        <dbReference type="ARBA" id="ARBA00022927"/>
    </source>
</evidence>
<reference evidence="10" key="1">
    <citation type="submission" date="2024-07" db="EMBL/GenBank/DDBJ databases">
        <title>Two chromosome-level genome assemblies of Korean endemic species Abeliophyllum distichum and Forsythia ovata (Oleaceae).</title>
        <authorList>
            <person name="Jang H."/>
        </authorList>
    </citation>
    <scope>NUCLEOTIDE SEQUENCE [LARGE SCALE GENOMIC DNA]</scope>
</reference>
<sequence>MSSQLKCRAGSTFADSRCGPKLKTCALVHHLRTAKTPNVRQLAAVLLRKKITGHWGKLSPQLRQLVKQSLIESITMEHSPPVRRASANVVSIIAKYDVPGGEWPDLLPFLFQCSQSPQEDHREVCFSPAGAFAESDLSNFSNT</sequence>
<comment type="subcellular location">
    <subcellularLocation>
        <location evidence="2">Cytoplasm</location>
    </subcellularLocation>
    <subcellularLocation>
        <location evidence="1">Nucleus</location>
    </subcellularLocation>
</comment>
<dbReference type="InterPro" id="IPR057672">
    <property type="entry name" value="TPR_IPO4/5"/>
</dbReference>
<dbReference type="Pfam" id="PF03810">
    <property type="entry name" value="IBN_N"/>
    <property type="match status" value="1"/>
</dbReference>
<dbReference type="InterPro" id="IPR040122">
    <property type="entry name" value="Importin_beta"/>
</dbReference>
<dbReference type="GO" id="GO:0005737">
    <property type="term" value="C:cytoplasm"/>
    <property type="evidence" value="ECO:0007669"/>
    <property type="project" value="UniProtKB-SubCell"/>
</dbReference>